<evidence type="ECO:0000256" key="4">
    <source>
        <dbReference type="ARBA" id="ARBA00022679"/>
    </source>
</evidence>
<feature type="domain" description="Histidine kinase" evidence="9">
    <location>
        <begin position="152"/>
        <end position="360"/>
    </location>
</feature>
<organism evidence="11 12">
    <name type="scientific">Desulfuribacillus alkaliarsenatis</name>
    <dbReference type="NCBI Taxonomy" id="766136"/>
    <lineage>
        <taxon>Bacteria</taxon>
        <taxon>Bacillati</taxon>
        <taxon>Bacillota</taxon>
        <taxon>Desulfuribacillia</taxon>
        <taxon>Desulfuribacillales</taxon>
        <taxon>Desulfuribacillaceae</taxon>
        <taxon>Desulfuribacillus</taxon>
    </lineage>
</organism>
<evidence type="ECO:0000256" key="2">
    <source>
        <dbReference type="ARBA" id="ARBA00012438"/>
    </source>
</evidence>
<evidence type="ECO:0000313" key="12">
    <source>
        <dbReference type="Proteomes" id="UP000094296"/>
    </source>
</evidence>
<dbReference type="SUPFAM" id="SSF55785">
    <property type="entry name" value="PYP-like sensor domain (PAS domain)"/>
    <property type="match status" value="1"/>
</dbReference>
<evidence type="ECO:0000256" key="8">
    <source>
        <dbReference type="ARBA" id="ARBA00023012"/>
    </source>
</evidence>
<dbReference type="Proteomes" id="UP000094296">
    <property type="component" value="Unassembled WGS sequence"/>
</dbReference>
<dbReference type="CDD" id="cd00082">
    <property type="entry name" value="HisKA"/>
    <property type="match status" value="1"/>
</dbReference>
<dbReference type="PRINTS" id="PR00344">
    <property type="entry name" value="BCTRLSENSOR"/>
</dbReference>
<dbReference type="GO" id="GO:0005524">
    <property type="term" value="F:ATP binding"/>
    <property type="evidence" value="ECO:0007669"/>
    <property type="project" value="UniProtKB-KW"/>
</dbReference>
<dbReference type="Pfam" id="PF00512">
    <property type="entry name" value="HisKA"/>
    <property type="match status" value="1"/>
</dbReference>
<keyword evidence="7" id="KW-0067">ATP-binding</keyword>
<dbReference type="PANTHER" id="PTHR43065">
    <property type="entry name" value="SENSOR HISTIDINE KINASE"/>
    <property type="match status" value="1"/>
</dbReference>
<evidence type="ECO:0000259" key="9">
    <source>
        <dbReference type="PROSITE" id="PS50109"/>
    </source>
</evidence>
<accession>A0A1E5G3I5</accession>
<comment type="catalytic activity">
    <reaction evidence="1">
        <text>ATP + protein L-histidine = ADP + protein N-phospho-L-histidine.</text>
        <dbReference type="EC" id="2.7.13.3"/>
    </reaction>
</comment>
<dbReference type="Gene3D" id="3.30.450.20">
    <property type="entry name" value="PAS domain"/>
    <property type="match status" value="1"/>
</dbReference>
<protein>
    <recommendedName>
        <fullName evidence="2">histidine kinase</fullName>
        <ecNumber evidence="2">2.7.13.3</ecNumber>
    </recommendedName>
</protein>
<keyword evidence="12" id="KW-1185">Reference proteome</keyword>
<evidence type="ECO:0000256" key="3">
    <source>
        <dbReference type="ARBA" id="ARBA00022553"/>
    </source>
</evidence>
<evidence type="ECO:0000256" key="7">
    <source>
        <dbReference type="ARBA" id="ARBA00022840"/>
    </source>
</evidence>
<dbReference type="InterPro" id="IPR036097">
    <property type="entry name" value="HisK_dim/P_sf"/>
</dbReference>
<evidence type="ECO:0000259" key="10">
    <source>
        <dbReference type="PROSITE" id="PS50112"/>
    </source>
</evidence>
<keyword evidence="8" id="KW-0902">Two-component regulatory system</keyword>
<dbReference type="PROSITE" id="PS50112">
    <property type="entry name" value="PAS"/>
    <property type="match status" value="1"/>
</dbReference>
<name>A0A1E5G3I5_9FIRM</name>
<reference evidence="11 12" key="1">
    <citation type="submission" date="2016-09" db="EMBL/GenBank/DDBJ databases">
        <title>Draft genome sequence for the type strain of Desulfuribacillus alkaliarsenatis AHT28, an obligately anaerobic, sulfidogenic bacterium isolated from Russian soda lake sediments.</title>
        <authorList>
            <person name="Abin C.A."/>
            <person name="Hollibaugh J.T."/>
        </authorList>
    </citation>
    <scope>NUCLEOTIDE SEQUENCE [LARGE SCALE GENOMIC DNA]</scope>
    <source>
        <strain evidence="11 12">AHT28</strain>
    </source>
</reference>
<dbReference type="PANTHER" id="PTHR43065:SF10">
    <property type="entry name" value="PEROXIDE STRESS-ACTIVATED HISTIDINE KINASE MAK3"/>
    <property type="match status" value="1"/>
</dbReference>
<dbReference type="InterPro" id="IPR003594">
    <property type="entry name" value="HATPase_dom"/>
</dbReference>
<dbReference type="SMART" id="SM00387">
    <property type="entry name" value="HATPase_c"/>
    <property type="match status" value="1"/>
</dbReference>
<dbReference type="NCBIfam" id="TIGR00229">
    <property type="entry name" value="sensory_box"/>
    <property type="match status" value="1"/>
</dbReference>
<dbReference type="Gene3D" id="3.30.565.10">
    <property type="entry name" value="Histidine kinase-like ATPase, C-terminal domain"/>
    <property type="match status" value="1"/>
</dbReference>
<dbReference type="SMART" id="SM00388">
    <property type="entry name" value="HisKA"/>
    <property type="match status" value="1"/>
</dbReference>
<dbReference type="Pfam" id="PF13188">
    <property type="entry name" value="PAS_8"/>
    <property type="match status" value="1"/>
</dbReference>
<dbReference type="EC" id="2.7.13.3" evidence="2"/>
<sequence>MVRETGHDGVRKQSEEQLNYELFNNAPIGYVVFDFAGTVRKCNSAFRSLLELNKIDVLGRKLQQWIHPDSQDVFCCYIKQLSSDRLNEEELIQLTLRSKKRDIPVKIRSNLLEYDGEKLIRSMVIDYSEQLKYEQEINRLNQLNTTGKVAAAIAHEVRNPMTTIKGFVQIFQTKPEFLPYKHHLELVDNEINRANDMISEFLSLSRTELPVFTKVNIADEIESILPQITAQAREEDITITTLVKPIPTIHACKQELKQVLINVLKNAIEASSSGDEVKITTINTTFNDCTYATIAVSDQGTGIPEEIQELIGKPFVTTKTNRAGIGLSVVKNIMARHCGKMNFCTSVQGTTFYLHFPVKTKDEIIDYCI</sequence>
<dbReference type="Pfam" id="PF02518">
    <property type="entry name" value="HATPase_c"/>
    <property type="match status" value="1"/>
</dbReference>
<evidence type="ECO:0000256" key="5">
    <source>
        <dbReference type="ARBA" id="ARBA00022741"/>
    </source>
</evidence>
<dbReference type="SUPFAM" id="SSF47384">
    <property type="entry name" value="Homodimeric domain of signal transducing histidine kinase"/>
    <property type="match status" value="1"/>
</dbReference>
<dbReference type="InterPro" id="IPR035965">
    <property type="entry name" value="PAS-like_dom_sf"/>
</dbReference>
<dbReference type="InterPro" id="IPR000014">
    <property type="entry name" value="PAS"/>
</dbReference>
<dbReference type="GO" id="GO:0000155">
    <property type="term" value="F:phosphorelay sensor kinase activity"/>
    <property type="evidence" value="ECO:0007669"/>
    <property type="project" value="InterPro"/>
</dbReference>
<dbReference type="Gene3D" id="1.10.287.130">
    <property type="match status" value="1"/>
</dbReference>
<comment type="caution">
    <text evidence="11">The sequence shown here is derived from an EMBL/GenBank/DDBJ whole genome shotgun (WGS) entry which is preliminary data.</text>
</comment>
<dbReference type="InterPro" id="IPR003661">
    <property type="entry name" value="HisK_dim/P_dom"/>
</dbReference>
<evidence type="ECO:0000313" key="11">
    <source>
        <dbReference type="EMBL" id="OEF97530.1"/>
    </source>
</evidence>
<keyword evidence="3" id="KW-0597">Phosphoprotein</keyword>
<dbReference type="InterPro" id="IPR004358">
    <property type="entry name" value="Sig_transdc_His_kin-like_C"/>
</dbReference>
<evidence type="ECO:0000256" key="6">
    <source>
        <dbReference type="ARBA" id="ARBA00022777"/>
    </source>
</evidence>
<dbReference type="SMART" id="SM00091">
    <property type="entry name" value="PAS"/>
    <property type="match status" value="1"/>
</dbReference>
<dbReference type="STRING" id="766136.BHF68_04810"/>
<dbReference type="RefSeq" id="WP_069642928.1">
    <property type="nucleotide sequence ID" value="NZ_MIJE01000011.1"/>
</dbReference>
<keyword evidence="4" id="KW-0808">Transferase</keyword>
<evidence type="ECO:0000256" key="1">
    <source>
        <dbReference type="ARBA" id="ARBA00000085"/>
    </source>
</evidence>
<gene>
    <name evidence="11" type="ORF">BHF68_04810</name>
</gene>
<dbReference type="EMBL" id="MIJE01000011">
    <property type="protein sequence ID" value="OEF97530.1"/>
    <property type="molecule type" value="Genomic_DNA"/>
</dbReference>
<dbReference type="PROSITE" id="PS50109">
    <property type="entry name" value="HIS_KIN"/>
    <property type="match status" value="1"/>
</dbReference>
<dbReference type="InterPro" id="IPR036890">
    <property type="entry name" value="HATPase_C_sf"/>
</dbReference>
<dbReference type="InterPro" id="IPR005467">
    <property type="entry name" value="His_kinase_dom"/>
</dbReference>
<dbReference type="SUPFAM" id="SSF55874">
    <property type="entry name" value="ATPase domain of HSP90 chaperone/DNA topoisomerase II/histidine kinase"/>
    <property type="match status" value="1"/>
</dbReference>
<proteinExistence type="predicted"/>
<keyword evidence="5" id="KW-0547">Nucleotide-binding</keyword>
<feature type="domain" description="PAS" evidence="10">
    <location>
        <begin position="15"/>
        <end position="72"/>
    </location>
</feature>
<dbReference type="OrthoDB" id="9815750at2"/>
<dbReference type="CDD" id="cd00130">
    <property type="entry name" value="PAS"/>
    <property type="match status" value="1"/>
</dbReference>
<keyword evidence="6" id="KW-0418">Kinase</keyword>
<dbReference type="AlphaFoldDB" id="A0A1E5G3I5"/>